<accession>A0ABS4CIE5</accession>
<dbReference type="SUPFAM" id="SSF52833">
    <property type="entry name" value="Thioredoxin-like"/>
    <property type="match status" value="1"/>
</dbReference>
<dbReference type="InterPro" id="IPR013766">
    <property type="entry name" value="Thioredoxin_domain"/>
</dbReference>
<protein>
    <submittedName>
        <fullName evidence="2">Thioredoxin family protein</fullName>
    </submittedName>
</protein>
<keyword evidence="3" id="KW-1185">Reference proteome</keyword>
<proteinExistence type="predicted"/>
<dbReference type="CDD" id="cd02947">
    <property type="entry name" value="TRX_family"/>
    <property type="match status" value="1"/>
</dbReference>
<gene>
    <name evidence="2" type="ORF">I6N96_07035</name>
</gene>
<dbReference type="InterPro" id="IPR036249">
    <property type="entry name" value="Thioredoxin-like_sf"/>
</dbReference>
<evidence type="ECO:0000259" key="1">
    <source>
        <dbReference type="Pfam" id="PF00085"/>
    </source>
</evidence>
<dbReference type="Gene3D" id="3.40.30.10">
    <property type="entry name" value="Glutaredoxin"/>
    <property type="match status" value="1"/>
</dbReference>
<dbReference type="EMBL" id="JAEDXU010000003">
    <property type="protein sequence ID" value="MBP1046032.1"/>
    <property type="molecule type" value="Genomic_DNA"/>
</dbReference>
<evidence type="ECO:0000313" key="3">
    <source>
        <dbReference type="Proteomes" id="UP000673375"/>
    </source>
</evidence>
<name>A0ABS4CIE5_9ENTE</name>
<organism evidence="2 3">
    <name type="scientific">Enterococcus larvae</name>
    <dbReference type="NCBI Taxonomy" id="2794352"/>
    <lineage>
        <taxon>Bacteria</taxon>
        <taxon>Bacillati</taxon>
        <taxon>Bacillota</taxon>
        <taxon>Bacilli</taxon>
        <taxon>Lactobacillales</taxon>
        <taxon>Enterococcaceae</taxon>
        <taxon>Enterococcus</taxon>
    </lineage>
</organism>
<dbReference type="Pfam" id="PF00085">
    <property type="entry name" value="Thioredoxin"/>
    <property type="match status" value="1"/>
</dbReference>
<dbReference type="Proteomes" id="UP000673375">
    <property type="component" value="Unassembled WGS sequence"/>
</dbReference>
<dbReference type="RefSeq" id="WP_209556858.1">
    <property type="nucleotide sequence ID" value="NZ_JAEDXU010000003.1"/>
</dbReference>
<reference evidence="2 3" key="1">
    <citation type="submission" date="2020-12" db="EMBL/GenBank/DDBJ databases">
        <title>Vagococcus allomyrinae sp. nov. and Enterococcus lavae sp. nov., isolated from the larvae of Allomyrina dichotoma.</title>
        <authorList>
            <person name="Lee S.D."/>
        </authorList>
    </citation>
    <scope>NUCLEOTIDE SEQUENCE [LARGE SCALE GENOMIC DNA]</scope>
    <source>
        <strain evidence="2 3">BWM-S5</strain>
    </source>
</reference>
<comment type="caution">
    <text evidence="2">The sequence shown here is derived from an EMBL/GenBank/DDBJ whole genome shotgun (WGS) entry which is preliminary data.</text>
</comment>
<evidence type="ECO:0000313" key="2">
    <source>
        <dbReference type="EMBL" id="MBP1046032.1"/>
    </source>
</evidence>
<feature type="domain" description="Thioredoxin" evidence="1">
    <location>
        <begin position="8"/>
        <end position="83"/>
    </location>
</feature>
<sequence length="109" mass="12522">MVKLHQIEEIDAFIHTHEFAFVYISQPDCSVCHSVLPKLKELLKSYPDIVLGEVDGAEIPQVTAAYQVFSAPTLLLFINGKEYIREGRFVQFQKLAFDLDRFYTVLKKA</sequence>